<comment type="caution">
    <text evidence="1">The sequence shown here is derived from an EMBL/GenBank/DDBJ whole genome shotgun (WGS) entry which is preliminary data.</text>
</comment>
<evidence type="ECO:0000313" key="1">
    <source>
        <dbReference type="EMBL" id="PSM40912.1"/>
    </source>
</evidence>
<dbReference type="AlphaFoldDB" id="A0A2P8Q3U2"/>
<dbReference type="Proteomes" id="UP000240429">
    <property type="component" value="Unassembled WGS sequence"/>
</dbReference>
<evidence type="ECO:0000313" key="2">
    <source>
        <dbReference type="Proteomes" id="UP000240429"/>
    </source>
</evidence>
<organism evidence="1 2">
    <name type="scientific">Streptomyces dioscori</name>
    <dbReference type="NCBI Taxonomy" id="2109333"/>
    <lineage>
        <taxon>Bacteria</taxon>
        <taxon>Bacillati</taxon>
        <taxon>Actinomycetota</taxon>
        <taxon>Actinomycetes</taxon>
        <taxon>Kitasatosporales</taxon>
        <taxon>Streptomycetaceae</taxon>
        <taxon>Streptomyces</taxon>
        <taxon>Streptomyces aurantiacus group</taxon>
    </lineage>
</organism>
<sequence>MGTAEERPGPERGEARPVGGDFEIRIKGRVSQAFRSAFAELTVTVSPPETVLHGARLDQAALYGILDRIQALGLELVEVRRLPEGRGPDTDPAYPNSP</sequence>
<keyword evidence="2" id="KW-1185">Reference proteome</keyword>
<reference evidence="1 2" key="1">
    <citation type="submission" date="2018-03" db="EMBL/GenBank/DDBJ databases">
        <title>Streptomyces dioscori sp. nov., a novel endophytic actinobacterium isolated from bulbil of Dioscorea bulbifera L.</title>
        <authorList>
            <person name="Zhikuan W."/>
        </authorList>
    </citation>
    <scope>NUCLEOTIDE SEQUENCE [LARGE SCALE GENOMIC DNA]</scope>
    <source>
        <strain evidence="1 2">A217</strain>
    </source>
</reference>
<protein>
    <submittedName>
        <fullName evidence="1">Uncharacterized protein</fullName>
    </submittedName>
</protein>
<proteinExistence type="predicted"/>
<dbReference type="RefSeq" id="WP_107018718.1">
    <property type="nucleotide sequence ID" value="NZ_KZ679046.1"/>
</dbReference>
<accession>A0A2P8Q3U2</accession>
<name>A0A2P8Q3U2_9ACTN</name>
<gene>
    <name evidence="1" type="ORF">C6Y14_23175</name>
</gene>
<dbReference type="EMBL" id="PYBJ01000016">
    <property type="protein sequence ID" value="PSM40912.1"/>
    <property type="molecule type" value="Genomic_DNA"/>
</dbReference>
<dbReference type="OrthoDB" id="4828421at2"/>